<sequence>MKQNIKNTKVSETKLHFDMKKEKYRFIEEFDPVRKRRIIEKSRSLSGIIPSQKNGKGVWFESALERDFALILENIPSVSMYQEQPVTIEYYHNGKTRTYTPDFLVTFSDNSQTPWLCEVKYRSDLRSQFGKYKPKFRAAQNYCVQERWEFKIFTEHYIRTPFLENINFLSRYNYNELDGACYEMVIRTISDLGDTTPYEFMLTIQDAEFNLKGRCLYALWYAIKMEDIGCDIVNERISMNSEIWISERLNFNPQEE</sequence>
<dbReference type="AlphaFoldDB" id="A0A8J6PEP4"/>
<keyword evidence="2" id="KW-0378">Hydrolase</keyword>
<dbReference type="RefSeq" id="WP_216714835.1">
    <property type="nucleotide sequence ID" value="NZ_JACVEL010000021.1"/>
</dbReference>
<dbReference type="Pfam" id="PF08722">
    <property type="entry name" value="Tn7_TnsA-like_N"/>
    <property type="match status" value="1"/>
</dbReference>
<dbReference type="GO" id="GO:0004519">
    <property type="term" value="F:endonuclease activity"/>
    <property type="evidence" value="ECO:0007669"/>
    <property type="project" value="UniProtKB-KW"/>
</dbReference>
<gene>
    <name evidence="2" type="ORF">H9Y05_15755</name>
</gene>
<proteinExistence type="predicted"/>
<evidence type="ECO:0000313" key="3">
    <source>
        <dbReference type="Proteomes" id="UP000652681"/>
    </source>
</evidence>
<dbReference type="EMBL" id="JACVEL010000021">
    <property type="protein sequence ID" value="MBC9813932.1"/>
    <property type="molecule type" value="Genomic_DNA"/>
</dbReference>
<dbReference type="InterPro" id="IPR011856">
    <property type="entry name" value="tRNA_endonuc-like_dom_sf"/>
</dbReference>
<protein>
    <submittedName>
        <fullName evidence="2">TnsA endonuclease N-terminal domain-containing protein</fullName>
    </submittedName>
</protein>
<accession>A0A8J6PEP4</accession>
<keyword evidence="2" id="KW-0255">Endonuclease</keyword>
<feature type="domain" description="TnsA endonuclease N-terminal" evidence="1">
    <location>
        <begin position="76"/>
        <end position="155"/>
    </location>
</feature>
<dbReference type="Gene3D" id="3.40.1350.10">
    <property type="match status" value="1"/>
</dbReference>
<name>A0A8J6PEP4_9FLAO</name>
<keyword evidence="2" id="KW-0540">Nuclease</keyword>
<dbReference type="GO" id="GO:0003676">
    <property type="term" value="F:nucleic acid binding"/>
    <property type="evidence" value="ECO:0007669"/>
    <property type="project" value="InterPro"/>
</dbReference>
<dbReference type="InterPro" id="IPR014833">
    <property type="entry name" value="TnsA_N"/>
</dbReference>
<comment type="caution">
    <text evidence="2">The sequence shown here is derived from an EMBL/GenBank/DDBJ whole genome shotgun (WGS) entry which is preliminary data.</text>
</comment>
<organism evidence="2 3">
    <name type="scientific">Taishania pollutisoli</name>
    <dbReference type="NCBI Taxonomy" id="2766479"/>
    <lineage>
        <taxon>Bacteria</taxon>
        <taxon>Pseudomonadati</taxon>
        <taxon>Bacteroidota</taxon>
        <taxon>Flavobacteriia</taxon>
        <taxon>Flavobacteriales</taxon>
        <taxon>Crocinitomicaceae</taxon>
        <taxon>Taishania</taxon>
    </lineage>
</organism>
<reference evidence="2" key="1">
    <citation type="submission" date="2020-09" db="EMBL/GenBank/DDBJ databases">
        <title>Taishania pollutisoli gen. nov., sp. nov., Isolated from Tetrabromobisphenol A-Contaminated Soil.</title>
        <authorList>
            <person name="Chen Q."/>
        </authorList>
    </citation>
    <scope>NUCLEOTIDE SEQUENCE</scope>
    <source>
        <strain evidence="2">CZZ-1</strain>
    </source>
</reference>
<evidence type="ECO:0000259" key="1">
    <source>
        <dbReference type="Pfam" id="PF08722"/>
    </source>
</evidence>
<dbReference type="Proteomes" id="UP000652681">
    <property type="component" value="Unassembled WGS sequence"/>
</dbReference>
<evidence type="ECO:0000313" key="2">
    <source>
        <dbReference type="EMBL" id="MBC9813932.1"/>
    </source>
</evidence>
<keyword evidence="3" id="KW-1185">Reference proteome</keyword>